<sequence length="1774" mass="196402">MAARRLAEVRDASTGRAFYCIIGLGAEVTSAIVRSVAQDAAAHSGAVEVFIHPRLAVGDVSPAVISDQTAPWHRNHATAGMKLTVCTVPPDMVKATEPTLAHNSKIDEAWLLQSPEIWSQVALRQSSDEIRNKFTNVLEGVLGAFVAHDAETIGDFVSNVVFHLIEKGLAPENAIRASLPALRLPRDSGDPRMKITESAETAARFFRKIVEDVQPAIFLRAKDGDPLNRSELRQRLAVMKADGTLNDEVHDKLEALVADRAVHDGQWTQSQQAVSELGWDRIEPFFSETKRKPKQSFGSETKSFFDRQYPGTLKPAEDELLADLAKENLKPSQQVDDFFARHRPRLQTNPKLYKRWERMVFRAPIETRDLGEGLLRLAHRAFPETEDTETDEGSPVLFIRLRNSEKMDFWASEKNTRILRYLRDRYRGLPELLAPHTVLDFGRCWEDSWEQNVAEENSSNGKAATELEFEAFLVTREELEAVLEDRSSKPHANRAQMVWKPHPEALGLSLSIDLRQIRQQDATQPTHLITGRIYQNRASRRAAPSNVDLAQRSSVTDAFQQSEGLLANPGRDENCIDVTWPRALTAIVEQGVITSDQGQELRSAYDTFVATYGAAVDALVRGSGIGADDILLQAELYGDLLRSVMTIAPQELCIRDLLAPLTSIGLIAVEGETPSAIVTAWHPLRLAEIGAKARQLAKAVAAVVTSDPDQRSGVEDFVCDRIATLGGTYYGDIAVLPGLDAQLIAETEAIMDCSLLEPVSGGTQHGVTNEPADAAIAAFDRVADEYLKLRPHERANFSVVILNADSENLPLAMANGLSRRVEDDSEIRCELVVTDDDPIRLRQVYERQNRRISHEIDTSLASEAARNFLSRLRVGIFSPETLAQETQKANDIVLLQDVIARSSKVRWTKGFDDGTSEEIATFVPTARSKRRPFRKGNTTAALYLTAPRQPLAGRIYVDALRTIMMRDVATNAEPWLPVQEVEFKAGEVSQILAKAHKLGNWVMTFDRVADRRLIATDERRIIRYFSVPGSTHNVIVSTEITERELGDCIDADIGVLLQGLDADTLSAIRHELFIRAAQLSGGVVMRGAQWSNYAHELLGLVLSLRELERLLSVDRENKTAWFFLDDYRDWLDLTGEMADILAIDFAVGVNGPEVRVVVAEAKYVGQDGISEHRKRSAGQLEATWTALNHRLLGGSANLDPAIWRHRLADMVLEHMEPFDQIGGIGQDRWLEGLRDGTLPISVDGHSMVFSHELDAVFEPMPHLPDEAKVIAERRCLAQWVFSRADTAKALRGLADASLTPMIHVPAGWPRSALGVEPDDVQAPSTPSQFNADPSQDDPLDDVPPPPSGPQPDGPKPPPNPISEGSAELCVADEPADAAGPWSHQITGVLHRLSNARDEAEGQTWLAGQIDSLRAALQAEGMDAPVTGQRLTPNTGLVYVGGRTLTVAWLERKRTDLLTRYGLDIVRISPMPGQIAIGLRRPARAILHLADAWLKRVADPADGQRTSPLLGEKEDDGSLCFLPLASAYLAQERAAPHSLISGTTGSGKGILVTNLMLDLCSLNSPEELEMYLIDPKRGVDYAWARRLPHLKGGIVDDQDGAMALLERLVGDMDLRYDEISRENCRNIDQYNRKMPPDRRMPRIVIFFDEVANWMQDDDFKKLVDGLINKIATKSRAAGFHLFMVYQRADNQVMTMQLRTNLGNKLILRLGDEGSSRIALGEAGADRLLGKGHLIAKLDTDDKIYLQVPFIGDEEVEELADAVISTWLEARREAAE</sequence>
<reference evidence="6" key="1">
    <citation type="journal article" date="2014" name="Int. J. Syst. Evol. Microbiol.">
        <title>Complete genome sequence of Corynebacterium casei LMG S-19264T (=DSM 44701T), isolated from a smear-ripened cheese.</title>
        <authorList>
            <consortium name="US DOE Joint Genome Institute (JGI-PGF)"/>
            <person name="Walter F."/>
            <person name="Albersmeier A."/>
            <person name="Kalinowski J."/>
            <person name="Ruckert C."/>
        </authorList>
    </citation>
    <scope>NUCLEOTIDE SEQUENCE</scope>
    <source>
        <strain evidence="6">KCTC 42249</strain>
    </source>
</reference>
<reference evidence="6" key="2">
    <citation type="submission" date="2020-09" db="EMBL/GenBank/DDBJ databases">
        <authorList>
            <person name="Sun Q."/>
            <person name="Kim S."/>
        </authorList>
    </citation>
    <scope>NUCLEOTIDE SEQUENCE</scope>
    <source>
        <strain evidence="6">KCTC 42249</strain>
    </source>
</reference>
<feature type="compositionally biased region" description="Pro residues" evidence="4">
    <location>
        <begin position="1341"/>
        <end position="1360"/>
    </location>
</feature>
<evidence type="ECO:0000313" key="6">
    <source>
        <dbReference type="EMBL" id="GHD20794.1"/>
    </source>
</evidence>
<evidence type="ECO:0000256" key="1">
    <source>
        <dbReference type="ARBA" id="ARBA00022741"/>
    </source>
</evidence>
<dbReference type="Gene3D" id="3.40.50.300">
    <property type="entry name" value="P-loop containing nucleotide triphosphate hydrolases"/>
    <property type="match status" value="1"/>
</dbReference>
<dbReference type="InterPro" id="IPR027417">
    <property type="entry name" value="P-loop_NTPase"/>
</dbReference>
<dbReference type="PANTHER" id="PTHR22683">
    <property type="entry name" value="SPORULATION PROTEIN RELATED"/>
    <property type="match status" value="1"/>
</dbReference>
<comment type="caution">
    <text evidence="6">The sequence shown here is derived from an EMBL/GenBank/DDBJ whole genome shotgun (WGS) entry which is preliminary data.</text>
</comment>
<gene>
    <name evidence="6" type="ORF">GCM10016234_33510</name>
</gene>
<evidence type="ECO:0000313" key="7">
    <source>
        <dbReference type="Proteomes" id="UP000630142"/>
    </source>
</evidence>
<feature type="binding site" evidence="3">
    <location>
        <begin position="1541"/>
        <end position="1548"/>
    </location>
    <ligand>
        <name>ATP</name>
        <dbReference type="ChEBI" id="CHEBI:30616"/>
    </ligand>
</feature>
<dbReference type="CDD" id="cd01127">
    <property type="entry name" value="TrwB_TraG_TraD_VirD4"/>
    <property type="match status" value="1"/>
</dbReference>
<dbReference type="Proteomes" id="UP000630142">
    <property type="component" value="Unassembled WGS sequence"/>
</dbReference>
<keyword evidence="2 3" id="KW-0067">ATP-binding</keyword>
<keyword evidence="7" id="KW-1185">Reference proteome</keyword>
<accession>A0A8J3DXJ2</accession>
<dbReference type="PANTHER" id="PTHR22683:SF41">
    <property type="entry name" value="DNA TRANSLOCASE FTSK"/>
    <property type="match status" value="1"/>
</dbReference>
<evidence type="ECO:0000256" key="2">
    <source>
        <dbReference type="ARBA" id="ARBA00022840"/>
    </source>
</evidence>
<feature type="domain" description="FtsK" evidence="5">
    <location>
        <begin position="1520"/>
        <end position="1715"/>
    </location>
</feature>
<evidence type="ECO:0000256" key="4">
    <source>
        <dbReference type="SAM" id="MobiDB-lite"/>
    </source>
</evidence>
<dbReference type="GO" id="GO:0005524">
    <property type="term" value="F:ATP binding"/>
    <property type="evidence" value="ECO:0007669"/>
    <property type="project" value="UniProtKB-UniRule"/>
</dbReference>
<protein>
    <recommendedName>
        <fullName evidence="5">FtsK domain-containing protein</fullName>
    </recommendedName>
</protein>
<dbReference type="SUPFAM" id="SSF52540">
    <property type="entry name" value="P-loop containing nucleoside triphosphate hydrolases"/>
    <property type="match status" value="1"/>
</dbReference>
<dbReference type="PROSITE" id="PS50901">
    <property type="entry name" value="FTSK"/>
    <property type="match status" value="1"/>
</dbReference>
<dbReference type="Pfam" id="PF01580">
    <property type="entry name" value="FtsK_SpoIIIE"/>
    <property type="match status" value="1"/>
</dbReference>
<dbReference type="InterPro" id="IPR050206">
    <property type="entry name" value="FtsK/SpoIIIE/SftA"/>
</dbReference>
<name>A0A8J3DXJ2_9HYPH</name>
<dbReference type="InterPro" id="IPR002543">
    <property type="entry name" value="FtsK_dom"/>
</dbReference>
<organism evidence="6 7">
    <name type="scientific">Tianweitania populi</name>
    <dbReference type="NCBI Taxonomy" id="1607949"/>
    <lineage>
        <taxon>Bacteria</taxon>
        <taxon>Pseudomonadati</taxon>
        <taxon>Pseudomonadota</taxon>
        <taxon>Alphaproteobacteria</taxon>
        <taxon>Hyphomicrobiales</taxon>
        <taxon>Phyllobacteriaceae</taxon>
        <taxon>Tianweitania</taxon>
    </lineage>
</organism>
<proteinExistence type="predicted"/>
<feature type="compositionally biased region" description="Polar residues" evidence="4">
    <location>
        <begin position="1322"/>
        <end position="1331"/>
    </location>
</feature>
<keyword evidence="1 3" id="KW-0547">Nucleotide-binding</keyword>
<evidence type="ECO:0000256" key="3">
    <source>
        <dbReference type="PROSITE-ProRule" id="PRU00289"/>
    </source>
</evidence>
<evidence type="ECO:0000259" key="5">
    <source>
        <dbReference type="PROSITE" id="PS50901"/>
    </source>
</evidence>
<feature type="region of interest" description="Disordered" evidence="4">
    <location>
        <begin position="1309"/>
        <end position="1365"/>
    </location>
</feature>
<dbReference type="EMBL" id="BMZQ01000003">
    <property type="protein sequence ID" value="GHD20794.1"/>
    <property type="molecule type" value="Genomic_DNA"/>
</dbReference>
<dbReference type="GO" id="GO:0003677">
    <property type="term" value="F:DNA binding"/>
    <property type="evidence" value="ECO:0007669"/>
    <property type="project" value="InterPro"/>
</dbReference>